<name>A0A147KI30_THECS</name>
<feature type="transmembrane region" description="Helical" evidence="1">
    <location>
        <begin position="39"/>
        <end position="59"/>
    </location>
</feature>
<evidence type="ECO:0000313" key="2">
    <source>
        <dbReference type="EMBL" id="KUP96859.1"/>
    </source>
</evidence>
<dbReference type="Proteomes" id="UP000074382">
    <property type="component" value="Unassembled WGS sequence"/>
</dbReference>
<evidence type="ECO:0000256" key="1">
    <source>
        <dbReference type="SAM" id="Phobius"/>
    </source>
</evidence>
<feature type="non-terminal residue" evidence="2">
    <location>
        <position position="60"/>
    </location>
</feature>
<comment type="caution">
    <text evidence="2">The sequence shown here is derived from an EMBL/GenBank/DDBJ whole genome shotgun (WGS) entry which is preliminary data.</text>
</comment>
<feature type="transmembrane region" description="Helical" evidence="1">
    <location>
        <begin position="6"/>
        <end position="27"/>
    </location>
</feature>
<dbReference type="PATRIC" id="fig|665004.4.peg.3953"/>
<keyword evidence="1" id="KW-1133">Transmembrane helix</keyword>
<organism evidence="2 3">
    <name type="scientific">Thermobifida cellulosilytica TB100</name>
    <dbReference type="NCBI Taxonomy" id="665004"/>
    <lineage>
        <taxon>Bacteria</taxon>
        <taxon>Bacillati</taxon>
        <taxon>Actinomycetota</taxon>
        <taxon>Actinomycetes</taxon>
        <taxon>Streptosporangiales</taxon>
        <taxon>Nocardiopsidaceae</taxon>
        <taxon>Thermobifida</taxon>
    </lineage>
</organism>
<proteinExistence type="predicted"/>
<reference evidence="3" key="1">
    <citation type="journal article" date="2017" name="Acta Aliment.">
        <title>Plant polysaccharide degrading enzyme system of Thermpbifida cellulosilytica TB100 revealed by de novo genome project data.</title>
        <authorList>
            <person name="Toth A."/>
            <person name="Baka E."/>
            <person name="Luzics S."/>
            <person name="Bata-Vidacs I."/>
            <person name="Nagy I."/>
            <person name="Balint B."/>
            <person name="Herceg R."/>
            <person name="Olasz F."/>
            <person name="Wilk T."/>
            <person name="Nagy T."/>
            <person name="Kriszt B."/>
            <person name="Nagy I."/>
            <person name="Kukolya J."/>
        </authorList>
    </citation>
    <scope>NUCLEOTIDE SEQUENCE [LARGE SCALE GENOMIC DNA]</scope>
    <source>
        <strain evidence="3">TB100</strain>
    </source>
</reference>
<dbReference type="AlphaFoldDB" id="A0A147KI30"/>
<gene>
    <name evidence="2" type="ORF">AC529_09945</name>
</gene>
<sequence>MSSGQLWVLIGLGVFHGVHPATGWLLAVSRGLQERRRTAVLGALPALAAGHLAAVALAAV</sequence>
<keyword evidence="3" id="KW-1185">Reference proteome</keyword>
<protein>
    <submittedName>
        <fullName evidence="2">Cell wall anchor protein</fullName>
    </submittedName>
</protein>
<dbReference type="EMBL" id="LGEM01000064">
    <property type="protein sequence ID" value="KUP96859.1"/>
    <property type="molecule type" value="Genomic_DNA"/>
</dbReference>
<dbReference type="STRING" id="665004.AC529_09945"/>
<keyword evidence="1" id="KW-0472">Membrane</keyword>
<evidence type="ECO:0000313" key="3">
    <source>
        <dbReference type="Proteomes" id="UP000074382"/>
    </source>
</evidence>
<accession>A0A147KI30</accession>
<keyword evidence="1" id="KW-0812">Transmembrane</keyword>